<dbReference type="AlphaFoldDB" id="A0A434AXI1"/>
<dbReference type="Proteomes" id="UP000282985">
    <property type="component" value="Unassembled WGS sequence"/>
</dbReference>
<gene>
    <name evidence="1" type="ORF">DLK05_03295</name>
</gene>
<reference evidence="1 2" key="1">
    <citation type="submission" date="2018-11" db="EMBL/GenBank/DDBJ databases">
        <title>Parancylomarina longa gen. nov., sp. nov., isolated from sediments of southern Okinawa.</title>
        <authorList>
            <person name="Fu T."/>
        </authorList>
    </citation>
    <scope>NUCLEOTIDE SEQUENCE [LARGE SCALE GENOMIC DNA]</scope>
    <source>
        <strain evidence="1 2">T3-2 S1-C</strain>
    </source>
</reference>
<name>A0A434AXI1_9BACT</name>
<evidence type="ECO:0000313" key="1">
    <source>
        <dbReference type="EMBL" id="RUT79262.1"/>
    </source>
</evidence>
<accession>A0A434AXI1</accession>
<organism evidence="1 2">
    <name type="scientific">Ancylomarina longa</name>
    <dbReference type="NCBI Taxonomy" id="2487017"/>
    <lineage>
        <taxon>Bacteria</taxon>
        <taxon>Pseudomonadati</taxon>
        <taxon>Bacteroidota</taxon>
        <taxon>Bacteroidia</taxon>
        <taxon>Marinilabiliales</taxon>
        <taxon>Marinifilaceae</taxon>
        <taxon>Ancylomarina</taxon>
    </lineage>
</organism>
<protein>
    <submittedName>
        <fullName evidence="1">Uncharacterized protein</fullName>
    </submittedName>
</protein>
<sequence>MYQFGKEGVFLQLPNGKTASRVFQPIRNDKKIAGMTSFALVDCLPEWANLRPILQVLFPFGQLSAQMGKIPPNSAEAISIWLIIRRNRRDSAQFSSWHFCLVNCPPEREILRHKRQLAFPFWQLRTRLGKAPPL</sequence>
<keyword evidence="2" id="KW-1185">Reference proteome</keyword>
<dbReference type="EMBL" id="RJJX01000003">
    <property type="protein sequence ID" value="RUT79262.1"/>
    <property type="molecule type" value="Genomic_DNA"/>
</dbReference>
<evidence type="ECO:0000313" key="2">
    <source>
        <dbReference type="Proteomes" id="UP000282985"/>
    </source>
</evidence>
<comment type="caution">
    <text evidence="1">The sequence shown here is derived from an EMBL/GenBank/DDBJ whole genome shotgun (WGS) entry which is preliminary data.</text>
</comment>
<proteinExistence type="predicted"/>